<evidence type="ECO:0000313" key="4">
    <source>
        <dbReference type="EMBL" id="KAF3493211.1"/>
    </source>
</evidence>
<comment type="caution">
    <text evidence="4">The sequence shown here is derived from an EMBL/GenBank/DDBJ whole genome shotgun (WGS) entry which is preliminary data.</text>
</comment>
<protein>
    <recommendedName>
        <fullName evidence="3">Cathepsin propeptide inhibitor domain-containing protein</fullName>
    </recommendedName>
</protein>
<evidence type="ECO:0000256" key="1">
    <source>
        <dbReference type="SAM" id="MobiDB-lite"/>
    </source>
</evidence>
<sequence>MILHSLLLLSFLLVSVSSSPDGDDVVIRQVVDGGAEPNVLSSEDHFTLFKSKFGKVYASGEEHDYRFSVFKANLRRARRHQKMDPSARHGVTQFSDLTRSEFREKHLGVKGGFKLPKDANKAPSRRRRHVAVERFVDDDQQSDARDGVAAGYVRLGERDDFGERVDEGRARDSRDVELRGGVCGFGRVEPGGCDQDESDEYEGGGGENGAV</sequence>
<evidence type="ECO:0000313" key="5">
    <source>
        <dbReference type="Proteomes" id="UP000266723"/>
    </source>
</evidence>
<organism evidence="4 5">
    <name type="scientific">Brassica cretica</name>
    <name type="common">Mustard</name>
    <dbReference type="NCBI Taxonomy" id="69181"/>
    <lineage>
        <taxon>Eukaryota</taxon>
        <taxon>Viridiplantae</taxon>
        <taxon>Streptophyta</taxon>
        <taxon>Embryophyta</taxon>
        <taxon>Tracheophyta</taxon>
        <taxon>Spermatophyta</taxon>
        <taxon>Magnoliopsida</taxon>
        <taxon>eudicotyledons</taxon>
        <taxon>Gunneridae</taxon>
        <taxon>Pentapetalae</taxon>
        <taxon>rosids</taxon>
        <taxon>malvids</taxon>
        <taxon>Brassicales</taxon>
        <taxon>Brassicaceae</taxon>
        <taxon>Brassiceae</taxon>
        <taxon>Brassica</taxon>
    </lineage>
</organism>
<dbReference type="InterPro" id="IPR013201">
    <property type="entry name" value="Prot_inhib_I29"/>
</dbReference>
<feature type="domain" description="Cathepsin propeptide inhibitor" evidence="3">
    <location>
        <begin position="46"/>
        <end position="102"/>
    </location>
</feature>
<evidence type="ECO:0000256" key="2">
    <source>
        <dbReference type="SAM" id="SignalP"/>
    </source>
</evidence>
<dbReference type="Pfam" id="PF08246">
    <property type="entry name" value="Inhibitor_I29"/>
    <property type="match status" value="1"/>
</dbReference>
<feature type="signal peptide" evidence="2">
    <location>
        <begin position="1"/>
        <end position="18"/>
    </location>
</feature>
<evidence type="ECO:0000259" key="3">
    <source>
        <dbReference type="SMART" id="SM00848"/>
    </source>
</evidence>
<dbReference type="EMBL" id="QGKV02002055">
    <property type="protein sequence ID" value="KAF3493211.1"/>
    <property type="molecule type" value="Genomic_DNA"/>
</dbReference>
<dbReference type="Proteomes" id="UP000266723">
    <property type="component" value="Unassembled WGS sequence"/>
</dbReference>
<dbReference type="SUPFAM" id="SSF54001">
    <property type="entry name" value="Cysteine proteinases"/>
    <property type="match status" value="1"/>
</dbReference>
<accession>A0ABQ7A6A7</accession>
<dbReference type="Gene3D" id="1.10.287.2250">
    <property type="match status" value="1"/>
</dbReference>
<keyword evidence="5" id="KW-1185">Reference proteome</keyword>
<name>A0ABQ7A6A7_BRACR</name>
<dbReference type="SMART" id="SM00848">
    <property type="entry name" value="Inhibitor_I29"/>
    <property type="match status" value="1"/>
</dbReference>
<gene>
    <name evidence="4" type="ORF">DY000_02057209</name>
</gene>
<feature type="chain" id="PRO_5045950187" description="Cathepsin propeptide inhibitor domain-containing protein" evidence="2">
    <location>
        <begin position="19"/>
        <end position="211"/>
    </location>
</feature>
<reference evidence="4 5" key="1">
    <citation type="journal article" date="2020" name="BMC Genomics">
        <title>Intraspecific diversification of the crop wild relative Brassica cretica Lam. using demographic model selection.</title>
        <authorList>
            <person name="Kioukis A."/>
            <person name="Michalopoulou V.A."/>
            <person name="Briers L."/>
            <person name="Pirintsos S."/>
            <person name="Studholme D.J."/>
            <person name="Pavlidis P."/>
            <person name="Sarris P.F."/>
        </authorList>
    </citation>
    <scope>NUCLEOTIDE SEQUENCE [LARGE SCALE GENOMIC DNA]</scope>
    <source>
        <strain evidence="5">cv. PFS-1207/04</strain>
    </source>
</reference>
<feature type="region of interest" description="Disordered" evidence="1">
    <location>
        <begin position="180"/>
        <end position="211"/>
    </location>
</feature>
<dbReference type="InterPro" id="IPR038765">
    <property type="entry name" value="Papain-like_cys_pep_sf"/>
</dbReference>
<keyword evidence="2" id="KW-0732">Signal</keyword>
<proteinExistence type="predicted"/>